<dbReference type="AlphaFoldDB" id="A0A9W9IJA7"/>
<feature type="region of interest" description="Disordered" evidence="1">
    <location>
        <begin position="110"/>
        <end position="170"/>
    </location>
</feature>
<proteinExistence type="predicted"/>
<reference evidence="2" key="1">
    <citation type="submission" date="2022-11" db="EMBL/GenBank/DDBJ databases">
        <authorList>
            <person name="Petersen C."/>
        </authorList>
    </citation>
    <scope>NUCLEOTIDE SEQUENCE</scope>
    <source>
        <strain evidence="2">IBT 21917</strain>
    </source>
</reference>
<protein>
    <submittedName>
        <fullName evidence="2">Uncharacterized protein</fullName>
    </submittedName>
</protein>
<feature type="compositionally biased region" description="Acidic residues" evidence="1">
    <location>
        <begin position="134"/>
        <end position="159"/>
    </location>
</feature>
<name>A0A9W9IJA7_9EURO</name>
<keyword evidence="3" id="KW-1185">Reference proteome</keyword>
<sequence>MTSFCSSVCYGKPAVWNRLEWSVFFTLLGLGDDIKRAEAKLSAYKSWQAYYNSFFDSEIEIPEGTFALVHHYRLEVAKTNQEDSSLHFFTPISKRTRSQAPQSLQNRMQNLHLGTPTRASKKGGARIVPRDPEDPFDLLDEEDDEAQLESDSGNTDEEISPFRPDTPLSPEHERILYPATKDEQIVNASLLVFLNALTIHFNDVSSNWTLHRKAFKAKFENAEFEARTDGYLYDNKGAPKVLLEVKPATQIEIGTHPDARECTNGCLDR</sequence>
<evidence type="ECO:0000256" key="1">
    <source>
        <dbReference type="SAM" id="MobiDB-lite"/>
    </source>
</evidence>
<comment type="caution">
    <text evidence="2">The sequence shown here is derived from an EMBL/GenBank/DDBJ whole genome shotgun (WGS) entry which is preliminary data.</text>
</comment>
<reference evidence="2" key="2">
    <citation type="journal article" date="2023" name="IMA Fungus">
        <title>Comparative genomic study of the Penicillium genus elucidates a diverse pangenome and 15 lateral gene transfer events.</title>
        <authorList>
            <person name="Petersen C."/>
            <person name="Sorensen T."/>
            <person name="Nielsen M.R."/>
            <person name="Sondergaard T.E."/>
            <person name="Sorensen J.L."/>
            <person name="Fitzpatrick D.A."/>
            <person name="Frisvad J.C."/>
            <person name="Nielsen K.L."/>
        </authorList>
    </citation>
    <scope>NUCLEOTIDE SEQUENCE</scope>
    <source>
        <strain evidence="2">IBT 21917</strain>
    </source>
</reference>
<dbReference type="OrthoDB" id="3508621at2759"/>
<evidence type="ECO:0000313" key="3">
    <source>
        <dbReference type="Proteomes" id="UP001146351"/>
    </source>
</evidence>
<evidence type="ECO:0000313" key="2">
    <source>
        <dbReference type="EMBL" id="KAJ5178804.1"/>
    </source>
</evidence>
<dbReference type="Proteomes" id="UP001146351">
    <property type="component" value="Unassembled WGS sequence"/>
</dbReference>
<gene>
    <name evidence="2" type="ORF">N7492_002014</name>
</gene>
<dbReference type="EMBL" id="JAPQKO010000002">
    <property type="protein sequence ID" value="KAJ5178804.1"/>
    <property type="molecule type" value="Genomic_DNA"/>
</dbReference>
<organism evidence="2 3">
    <name type="scientific">Penicillium capsulatum</name>
    <dbReference type="NCBI Taxonomy" id="69766"/>
    <lineage>
        <taxon>Eukaryota</taxon>
        <taxon>Fungi</taxon>
        <taxon>Dikarya</taxon>
        <taxon>Ascomycota</taxon>
        <taxon>Pezizomycotina</taxon>
        <taxon>Eurotiomycetes</taxon>
        <taxon>Eurotiomycetidae</taxon>
        <taxon>Eurotiales</taxon>
        <taxon>Aspergillaceae</taxon>
        <taxon>Penicillium</taxon>
    </lineage>
</organism>
<accession>A0A9W9IJA7</accession>